<evidence type="ECO:0000313" key="2">
    <source>
        <dbReference type="Proteomes" id="UP001386955"/>
    </source>
</evidence>
<accession>A0AAN9XJ54</accession>
<protein>
    <submittedName>
        <fullName evidence="1">Uncharacterized protein</fullName>
    </submittedName>
</protein>
<comment type="caution">
    <text evidence="1">The sequence shown here is derived from an EMBL/GenBank/DDBJ whole genome shotgun (WGS) entry which is preliminary data.</text>
</comment>
<reference evidence="1 2" key="1">
    <citation type="submission" date="2024-01" db="EMBL/GenBank/DDBJ databases">
        <title>The genomes of 5 underutilized Papilionoideae crops provide insights into root nodulation and disease resistanc.</title>
        <authorList>
            <person name="Jiang F."/>
        </authorList>
    </citation>
    <scope>NUCLEOTIDE SEQUENCE [LARGE SCALE GENOMIC DNA]</scope>
    <source>
        <strain evidence="1">DUOXIRENSHENG_FW03</strain>
        <tissue evidence="1">Leaves</tissue>
    </source>
</reference>
<dbReference type="AlphaFoldDB" id="A0AAN9XJ54"/>
<proteinExistence type="predicted"/>
<dbReference type="EMBL" id="JAYMYS010000004">
    <property type="protein sequence ID" value="KAK7394181.1"/>
    <property type="molecule type" value="Genomic_DNA"/>
</dbReference>
<organism evidence="1 2">
    <name type="scientific">Psophocarpus tetragonolobus</name>
    <name type="common">Winged bean</name>
    <name type="synonym">Dolichos tetragonolobus</name>
    <dbReference type="NCBI Taxonomy" id="3891"/>
    <lineage>
        <taxon>Eukaryota</taxon>
        <taxon>Viridiplantae</taxon>
        <taxon>Streptophyta</taxon>
        <taxon>Embryophyta</taxon>
        <taxon>Tracheophyta</taxon>
        <taxon>Spermatophyta</taxon>
        <taxon>Magnoliopsida</taxon>
        <taxon>eudicotyledons</taxon>
        <taxon>Gunneridae</taxon>
        <taxon>Pentapetalae</taxon>
        <taxon>rosids</taxon>
        <taxon>fabids</taxon>
        <taxon>Fabales</taxon>
        <taxon>Fabaceae</taxon>
        <taxon>Papilionoideae</taxon>
        <taxon>50 kb inversion clade</taxon>
        <taxon>NPAAA clade</taxon>
        <taxon>indigoferoid/millettioid clade</taxon>
        <taxon>Phaseoleae</taxon>
        <taxon>Psophocarpus</taxon>
    </lineage>
</organism>
<evidence type="ECO:0000313" key="1">
    <source>
        <dbReference type="EMBL" id="KAK7394181.1"/>
    </source>
</evidence>
<dbReference type="Proteomes" id="UP001386955">
    <property type="component" value="Unassembled WGS sequence"/>
</dbReference>
<gene>
    <name evidence="1" type="ORF">VNO78_14702</name>
</gene>
<keyword evidence="2" id="KW-1185">Reference proteome</keyword>
<sequence length="173" mass="19648">MPNSLKQSTSRLILMRPRKVKKSVLDFSSSNINNTFETSSYKVNSNDAMMVVHMEGQPKSIEKSIVSSEEVIEANDLVTEPAKLQILGIFILVEFDYDFGADEFAGCRLCLNFVKNVSTETLFVSFEVAMGQNPFEGIPRWEPPKEFAWGTERFIVTPCFHVVALQRRKSSQR</sequence>
<name>A0AAN9XJ54_PSOTE</name>